<dbReference type="EMBL" id="GBRH01282554">
    <property type="protein sequence ID" value="JAD15341.1"/>
    <property type="molecule type" value="Transcribed_RNA"/>
</dbReference>
<sequence>MPAQGGEVPPPLRDGESLASPEVVGVALNRLRRTAGSLGSAYAAHSMPMVATSPAWHLGSSRKSVRTASRM</sequence>
<dbReference type="AlphaFoldDB" id="A0A0A8XP11"/>
<name>A0A0A8XP11_ARUDO</name>
<reference evidence="1" key="2">
    <citation type="journal article" date="2015" name="Data Brief">
        <title>Shoot transcriptome of the giant reed, Arundo donax.</title>
        <authorList>
            <person name="Barrero R.A."/>
            <person name="Guerrero F.D."/>
            <person name="Moolhuijzen P."/>
            <person name="Goolsby J.A."/>
            <person name="Tidwell J."/>
            <person name="Bellgard S.E."/>
            <person name="Bellgard M.I."/>
        </authorList>
    </citation>
    <scope>NUCLEOTIDE SEQUENCE</scope>
    <source>
        <tissue evidence="1">Shoot tissue taken approximately 20 cm above the soil surface</tissue>
    </source>
</reference>
<accession>A0A0A8XP11</accession>
<evidence type="ECO:0000313" key="1">
    <source>
        <dbReference type="EMBL" id="JAD15341.1"/>
    </source>
</evidence>
<organism evidence="1">
    <name type="scientific">Arundo donax</name>
    <name type="common">Giant reed</name>
    <name type="synonym">Donax arundinaceus</name>
    <dbReference type="NCBI Taxonomy" id="35708"/>
    <lineage>
        <taxon>Eukaryota</taxon>
        <taxon>Viridiplantae</taxon>
        <taxon>Streptophyta</taxon>
        <taxon>Embryophyta</taxon>
        <taxon>Tracheophyta</taxon>
        <taxon>Spermatophyta</taxon>
        <taxon>Magnoliopsida</taxon>
        <taxon>Liliopsida</taxon>
        <taxon>Poales</taxon>
        <taxon>Poaceae</taxon>
        <taxon>PACMAD clade</taxon>
        <taxon>Arundinoideae</taxon>
        <taxon>Arundineae</taxon>
        <taxon>Arundo</taxon>
    </lineage>
</organism>
<reference evidence="1" key="1">
    <citation type="submission" date="2014-09" db="EMBL/GenBank/DDBJ databases">
        <authorList>
            <person name="Magalhaes I.L.F."/>
            <person name="Oliveira U."/>
            <person name="Santos F.R."/>
            <person name="Vidigal T.H.D.A."/>
            <person name="Brescovit A.D."/>
            <person name="Santos A.J."/>
        </authorList>
    </citation>
    <scope>NUCLEOTIDE SEQUENCE</scope>
    <source>
        <tissue evidence="1">Shoot tissue taken approximately 20 cm above the soil surface</tissue>
    </source>
</reference>
<protein>
    <submittedName>
        <fullName evidence="1">Uncharacterized protein</fullName>
    </submittedName>
</protein>
<proteinExistence type="predicted"/>